<gene>
    <name evidence="1" type="ORF">B2A_15569</name>
</gene>
<name>T0XUZ8_9ZZZZ</name>
<sequence>MRDSAVSAEADRLSDAADSILRARASTSAQSISGRETEAMMRLQAAIDAVFPDDEQVDASVDAALNARHLLRVLPDDFPLPEIGVDPDGAIALDWMPSRTRMLSVSIAGSDRLAYAWMNGSDRGHGVVRFAGSTLPAPLLLQLRSTVAHEHSAIRAA</sequence>
<evidence type="ECO:0000313" key="1">
    <source>
        <dbReference type="EMBL" id="EQD26601.1"/>
    </source>
</evidence>
<reference evidence="1" key="2">
    <citation type="journal article" date="2014" name="ISME J.">
        <title>Microbial stratification in low pH oxic and suboxic macroscopic growths along an acid mine drainage.</title>
        <authorList>
            <person name="Mendez-Garcia C."/>
            <person name="Mesa V."/>
            <person name="Sprenger R.R."/>
            <person name="Richter M."/>
            <person name="Diez M.S."/>
            <person name="Solano J."/>
            <person name="Bargiela R."/>
            <person name="Golyshina O.V."/>
            <person name="Manteca A."/>
            <person name="Ramos J.L."/>
            <person name="Gallego J.R."/>
            <person name="Llorente I."/>
            <person name="Martins Dos Santos V.A."/>
            <person name="Jensen O.N."/>
            <person name="Pelaez A.I."/>
            <person name="Sanchez J."/>
            <person name="Ferrer M."/>
        </authorList>
    </citation>
    <scope>NUCLEOTIDE SEQUENCE</scope>
</reference>
<dbReference type="EMBL" id="AUZZ01011338">
    <property type="protein sequence ID" value="EQD26601.1"/>
    <property type="molecule type" value="Genomic_DNA"/>
</dbReference>
<proteinExistence type="predicted"/>
<comment type="caution">
    <text evidence="1">The sequence shown here is derived from an EMBL/GenBank/DDBJ whole genome shotgun (WGS) entry which is preliminary data.</text>
</comment>
<protein>
    <submittedName>
        <fullName evidence="1">Uncharacterized protein</fullName>
    </submittedName>
</protein>
<reference evidence="1" key="1">
    <citation type="submission" date="2013-08" db="EMBL/GenBank/DDBJ databases">
        <authorList>
            <person name="Mendez C."/>
            <person name="Richter M."/>
            <person name="Ferrer M."/>
            <person name="Sanchez J."/>
        </authorList>
    </citation>
    <scope>NUCLEOTIDE SEQUENCE</scope>
</reference>
<accession>T0XUZ8</accession>
<organism evidence="1">
    <name type="scientific">mine drainage metagenome</name>
    <dbReference type="NCBI Taxonomy" id="410659"/>
    <lineage>
        <taxon>unclassified sequences</taxon>
        <taxon>metagenomes</taxon>
        <taxon>ecological metagenomes</taxon>
    </lineage>
</organism>
<dbReference type="AlphaFoldDB" id="T0XUZ8"/>